<feature type="region of interest" description="Disordered" evidence="1">
    <location>
        <begin position="25"/>
        <end position="53"/>
    </location>
</feature>
<dbReference type="AlphaFoldDB" id="A0A261EZF6"/>
<proteinExistence type="predicted"/>
<feature type="signal peptide" evidence="2">
    <location>
        <begin position="1"/>
        <end position="27"/>
    </location>
</feature>
<organism evidence="3 4">
    <name type="scientific">Pseudoscardovia suis</name>
    <dbReference type="NCBI Taxonomy" id="987063"/>
    <lineage>
        <taxon>Bacteria</taxon>
        <taxon>Bacillati</taxon>
        <taxon>Actinomycetota</taxon>
        <taxon>Actinomycetes</taxon>
        <taxon>Bifidobacteriales</taxon>
        <taxon>Bifidobacteriaceae</taxon>
        <taxon>Pseudoscardovia</taxon>
    </lineage>
</organism>
<dbReference type="EMBL" id="MWWQ01000006">
    <property type="protein sequence ID" value="OZG52056.1"/>
    <property type="molecule type" value="Genomic_DNA"/>
</dbReference>
<dbReference type="RefSeq" id="WP_144441869.1">
    <property type="nucleotide sequence ID" value="NZ_MWWQ01000006.1"/>
</dbReference>
<sequence>MMRSPRVVAGAVAVMLALACSACGAGASGGSSSSGPGSPSASSSSQGEEKIASSLEERAKFLLDYKDKEYARSDEETAMLQRAVDNGGVVSRADYEAAWNNYKQCLVDKGYVAPQLYKYPHGLYDLPSTNSNGITQEQGEKAQADAVYCYSTYTMQVNDQYSLQFGNETLTSDNDQAIVDCLHKQGVAPASYTKEQFKNDVEERRDRLASGDDSASPQDASASANEESAYHIDFDDPNASECLVANGWSYDNGLKTEWRPLG</sequence>
<evidence type="ECO:0000256" key="2">
    <source>
        <dbReference type="SAM" id="SignalP"/>
    </source>
</evidence>
<keyword evidence="2" id="KW-0732">Signal</keyword>
<evidence type="ECO:0000313" key="4">
    <source>
        <dbReference type="Proteomes" id="UP000216454"/>
    </source>
</evidence>
<comment type="caution">
    <text evidence="3">The sequence shown here is derived from an EMBL/GenBank/DDBJ whole genome shotgun (WGS) entry which is preliminary data.</text>
</comment>
<feature type="compositionally biased region" description="Low complexity" evidence="1">
    <location>
        <begin position="25"/>
        <end position="45"/>
    </location>
</feature>
<protein>
    <recommendedName>
        <fullName evidence="5">Lipoprotein</fullName>
    </recommendedName>
</protein>
<evidence type="ECO:0000313" key="3">
    <source>
        <dbReference type="EMBL" id="OZG52056.1"/>
    </source>
</evidence>
<dbReference type="PROSITE" id="PS51257">
    <property type="entry name" value="PROKAR_LIPOPROTEIN"/>
    <property type="match status" value="1"/>
</dbReference>
<evidence type="ECO:0000256" key="1">
    <source>
        <dbReference type="SAM" id="MobiDB-lite"/>
    </source>
</evidence>
<dbReference type="Proteomes" id="UP000216454">
    <property type="component" value="Unassembled WGS sequence"/>
</dbReference>
<name>A0A261EZF6_9BIFI</name>
<dbReference type="OrthoDB" id="3230671at2"/>
<reference evidence="3 4" key="1">
    <citation type="journal article" date="2017" name="BMC Genomics">
        <title>Comparative genomic and phylogenomic analyses of the Bifidobacteriaceae family.</title>
        <authorList>
            <person name="Lugli G.A."/>
            <person name="Milani C."/>
            <person name="Turroni F."/>
            <person name="Duranti S."/>
            <person name="Mancabelli L."/>
            <person name="Mangifesta M."/>
            <person name="Ferrario C."/>
            <person name="Modesto M."/>
            <person name="Mattarelli P."/>
            <person name="Jiri K."/>
            <person name="van Sinderen D."/>
            <person name="Ventura M."/>
        </authorList>
    </citation>
    <scope>NUCLEOTIDE SEQUENCE [LARGE SCALE GENOMIC DNA]</scope>
    <source>
        <strain evidence="3 4">DSM 24744</strain>
    </source>
</reference>
<feature type="region of interest" description="Disordered" evidence="1">
    <location>
        <begin position="205"/>
        <end position="231"/>
    </location>
</feature>
<feature type="chain" id="PRO_5012447108" description="Lipoprotein" evidence="2">
    <location>
        <begin position="28"/>
        <end position="262"/>
    </location>
</feature>
<evidence type="ECO:0008006" key="5">
    <source>
        <dbReference type="Google" id="ProtNLM"/>
    </source>
</evidence>
<gene>
    <name evidence="3" type="ORF">PSSU_0839</name>
</gene>
<accession>A0A261EZF6</accession>
<keyword evidence="4" id="KW-1185">Reference proteome</keyword>
<feature type="compositionally biased region" description="Low complexity" evidence="1">
    <location>
        <begin position="211"/>
        <end position="224"/>
    </location>
</feature>